<dbReference type="CDD" id="cd06558">
    <property type="entry name" value="crotonase-like"/>
    <property type="match status" value="1"/>
</dbReference>
<reference evidence="13" key="1">
    <citation type="submission" date="2022-01" db="UniProtKB">
        <authorList>
            <consortium name="EnsemblMetazoa"/>
        </authorList>
    </citation>
    <scope>IDENTIFICATION</scope>
</reference>
<feature type="domain" description="Enoyl-CoA hydratase/isomerase" evidence="12">
    <location>
        <begin position="36"/>
        <end position="362"/>
    </location>
</feature>
<dbReference type="RefSeq" id="XP_014254386.1">
    <property type="nucleotide sequence ID" value="XM_014398900.1"/>
</dbReference>
<comment type="subcellular location">
    <subcellularLocation>
        <location evidence="2">Mitochondrion</location>
    </subcellularLocation>
</comment>
<evidence type="ECO:0000256" key="1">
    <source>
        <dbReference type="ARBA" id="ARBA00001709"/>
    </source>
</evidence>
<evidence type="ECO:0000256" key="3">
    <source>
        <dbReference type="ARBA" id="ARBA00005109"/>
    </source>
</evidence>
<keyword evidence="7" id="KW-0101">Branched-chain amino acid catabolism</keyword>
<dbReference type="GeneID" id="106669424"/>
<evidence type="ECO:0000256" key="7">
    <source>
        <dbReference type="ARBA" id="ARBA00022456"/>
    </source>
</evidence>
<dbReference type="EnsemblMetazoa" id="XM_014398900.1">
    <property type="protein sequence ID" value="XP_014254386.1"/>
    <property type="gene ID" value="LOC106669424"/>
</dbReference>
<dbReference type="CTD" id="26275"/>
<dbReference type="InterPro" id="IPR032259">
    <property type="entry name" value="HIBYL-CoA-H"/>
</dbReference>
<dbReference type="FunFam" id="3.90.226.10:FF:000026">
    <property type="entry name" value="3-hydroxyisobutyryl-CoA hydrolase, mitochondrial"/>
    <property type="match status" value="1"/>
</dbReference>
<dbReference type="GO" id="GO:0006574">
    <property type="term" value="P:L-valine catabolic process"/>
    <property type="evidence" value="ECO:0007669"/>
    <property type="project" value="UniProtKB-UniPathway"/>
</dbReference>
<comment type="pathway">
    <text evidence="3">Amino-acid degradation; L-valine degradation.</text>
</comment>
<evidence type="ECO:0000259" key="12">
    <source>
        <dbReference type="Pfam" id="PF16113"/>
    </source>
</evidence>
<comment type="catalytic activity">
    <reaction evidence="1">
        <text>3-hydroxy-2-methylpropanoyl-CoA + H2O = 3-hydroxy-2-methylpropanoate + CoA + H(+)</text>
        <dbReference type="Rhea" id="RHEA:20888"/>
        <dbReference type="ChEBI" id="CHEBI:11805"/>
        <dbReference type="ChEBI" id="CHEBI:15377"/>
        <dbReference type="ChEBI" id="CHEBI:15378"/>
        <dbReference type="ChEBI" id="CHEBI:57287"/>
        <dbReference type="ChEBI" id="CHEBI:57340"/>
        <dbReference type="EC" id="3.1.2.4"/>
    </reaction>
</comment>
<accession>A0A8I6RXQ6</accession>
<dbReference type="GO" id="GO:0003860">
    <property type="term" value="F:3-hydroxyisobutyryl-CoA hydrolase activity"/>
    <property type="evidence" value="ECO:0007669"/>
    <property type="project" value="UniProtKB-EC"/>
</dbReference>
<organism evidence="13 14">
    <name type="scientific">Cimex lectularius</name>
    <name type="common">Bed bug</name>
    <name type="synonym">Acanthia lectularia</name>
    <dbReference type="NCBI Taxonomy" id="79782"/>
    <lineage>
        <taxon>Eukaryota</taxon>
        <taxon>Metazoa</taxon>
        <taxon>Ecdysozoa</taxon>
        <taxon>Arthropoda</taxon>
        <taxon>Hexapoda</taxon>
        <taxon>Insecta</taxon>
        <taxon>Pterygota</taxon>
        <taxon>Neoptera</taxon>
        <taxon>Paraneoptera</taxon>
        <taxon>Hemiptera</taxon>
        <taxon>Heteroptera</taxon>
        <taxon>Panheteroptera</taxon>
        <taxon>Cimicomorpha</taxon>
        <taxon>Cimicidae</taxon>
        <taxon>Cimex</taxon>
    </lineage>
</organism>
<keyword evidence="8" id="KW-0378">Hydrolase</keyword>
<sequence>MVAIARFLRPFVIRSCRRGMATDLQSGVVFKEDGKIGIVTLNNPKTLNALNYCMVDQIYDRLVKWEDTMEMVLVEGTGRAFCAGGDVVNVTKNFPKSVREGQQFFQREYNLNYLIANFKVPFIALINGITMGGGVGLSIHGKYRIATDKTMFAMPETAIGLFPDVGVTHFLSRLPGGVGIYLGLTGHRLNGLECVYHGIATHYLDSKDVPKLRDALVNNKIRAKNLDEDLLKFTSDMKSCPKPINEMPALVDQIFVLPTVEEIFKALEKEGSGWSLNTLKTLRKMSPTGLKLTLKAIKEARTKTVKEVLQTDYRLATAALKGAVSKDFYEGVRALLVDKDKNPKWNPSSLKEITDEMVEKCFDKCHDNELEL</sequence>
<evidence type="ECO:0000256" key="9">
    <source>
        <dbReference type="ARBA" id="ARBA00023128"/>
    </source>
</evidence>
<dbReference type="InterPro" id="IPR029045">
    <property type="entry name" value="ClpP/crotonase-like_dom_sf"/>
</dbReference>
<dbReference type="PANTHER" id="PTHR43176:SF3">
    <property type="entry name" value="3-HYDROXYISOBUTYRYL-COA HYDROLASE, MITOCHONDRIAL"/>
    <property type="match status" value="1"/>
</dbReference>
<evidence type="ECO:0000313" key="13">
    <source>
        <dbReference type="EnsemblMetazoa" id="XP_014254386.1"/>
    </source>
</evidence>
<dbReference type="AlphaFoldDB" id="A0A8I6RXQ6"/>
<dbReference type="KEGG" id="clec:106669424"/>
<comment type="function">
    <text evidence="10">Hydrolyzes 3-hydroxyisobutyryl-CoA (HIBYL-CoA), a saline catabolite. Has high activity toward isobutyryl-CoA. Could be an isobutyryl-CoA dehydrogenase that functions in valine catabolism. Also hydrolyzes 3-hydroxypropanoyl-CoA.</text>
</comment>
<dbReference type="Proteomes" id="UP000494040">
    <property type="component" value="Unassembled WGS sequence"/>
</dbReference>
<proteinExistence type="inferred from homology"/>
<keyword evidence="14" id="KW-1185">Reference proteome</keyword>
<evidence type="ECO:0000256" key="11">
    <source>
        <dbReference type="ARBA" id="ARBA00031181"/>
    </source>
</evidence>
<dbReference type="Pfam" id="PF16113">
    <property type="entry name" value="ECH_2"/>
    <property type="match status" value="1"/>
</dbReference>
<evidence type="ECO:0000256" key="4">
    <source>
        <dbReference type="ARBA" id="ARBA00005254"/>
    </source>
</evidence>
<dbReference type="PANTHER" id="PTHR43176">
    <property type="entry name" value="3-HYDROXYISOBUTYRYL-COA HYDROLASE-RELATED"/>
    <property type="match status" value="1"/>
</dbReference>
<comment type="similarity">
    <text evidence="4">Belongs to the enoyl-CoA hydratase/isomerase family.</text>
</comment>
<dbReference type="EC" id="3.1.2.4" evidence="5"/>
<evidence type="ECO:0000256" key="8">
    <source>
        <dbReference type="ARBA" id="ARBA00022801"/>
    </source>
</evidence>
<evidence type="ECO:0000256" key="2">
    <source>
        <dbReference type="ARBA" id="ARBA00004173"/>
    </source>
</evidence>
<evidence type="ECO:0000256" key="6">
    <source>
        <dbReference type="ARBA" id="ARBA00016714"/>
    </source>
</evidence>
<evidence type="ECO:0000256" key="10">
    <source>
        <dbReference type="ARBA" id="ARBA00024871"/>
    </source>
</evidence>
<dbReference type="OMA" id="EVFTMEY"/>
<dbReference type="GO" id="GO:0005739">
    <property type="term" value="C:mitochondrion"/>
    <property type="evidence" value="ECO:0007669"/>
    <property type="project" value="UniProtKB-SubCell"/>
</dbReference>
<dbReference type="SUPFAM" id="SSF52096">
    <property type="entry name" value="ClpP/crotonase"/>
    <property type="match status" value="1"/>
</dbReference>
<evidence type="ECO:0000313" key="14">
    <source>
        <dbReference type="Proteomes" id="UP000494040"/>
    </source>
</evidence>
<dbReference type="InterPro" id="IPR045004">
    <property type="entry name" value="ECH_dom"/>
</dbReference>
<keyword evidence="9" id="KW-0496">Mitochondrion</keyword>
<name>A0A8I6RXQ6_CIMLE</name>
<dbReference type="NCBIfam" id="NF004127">
    <property type="entry name" value="PRK05617.1"/>
    <property type="match status" value="1"/>
</dbReference>
<protein>
    <recommendedName>
        <fullName evidence="6">3-hydroxyisobutyryl-CoA hydrolase, mitochondrial</fullName>
        <ecNumber evidence="5">3.1.2.4</ecNumber>
    </recommendedName>
    <alternativeName>
        <fullName evidence="11">3-hydroxyisobutyryl-coenzyme A hydrolase</fullName>
    </alternativeName>
</protein>
<dbReference type="OrthoDB" id="1737613at2759"/>
<evidence type="ECO:0000256" key="5">
    <source>
        <dbReference type="ARBA" id="ARBA00011915"/>
    </source>
</evidence>
<dbReference type="Gene3D" id="3.90.226.10">
    <property type="entry name" value="2-enoyl-CoA Hydratase, Chain A, domain 1"/>
    <property type="match status" value="1"/>
</dbReference>
<dbReference type="UniPathway" id="UPA00362"/>